<sequence length="172" mass="19746">MDDNSDNDPDYLLNSSSQRFLENASTKHQPGEGDYTRIENAYSSDEENEYSGIPAKFEKCQKKKSTLEWTVVSPEVSEKMPVVWEDSSSPVRKVDLPIDYFGYFFDDSLLNIIVEQSSLFSVQKNVNRPLNLTKNELEQFLGICMMSIYGLPRSKMYWAKNIRVDKSADVMA</sequence>
<dbReference type="Pfam" id="PF13843">
    <property type="entry name" value="DDE_Tnp_1_7"/>
    <property type="match status" value="1"/>
</dbReference>
<feature type="domain" description="PiggyBac transposable element-derived protein" evidence="1">
    <location>
        <begin position="97"/>
        <end position="168"/>
    </location>
</feature>
<reference evidence="2 3" key="1">
    <citation type="submission" date="2023-02" db="EMBL/GenBank/DDBJ databases">
        <title>LHISI_Scaffold_Assembly.</title>
        <authorList>
            <person name="Stuart O.P."/>
            <person name="Cleave R."/>
            <person name="Magrath M.J.L."/>
            <person name="Mikheyev A.S."/>
        </authorList>
    </citation>
    <scope>NUCLEOTIDE SEQUENCE [LARGE SCALE GENOMIC DNA]</scope>
    <source>
        <strain evidence="2">Daus_M_001</strain>
        <tissue evidence="2">Leg muscle</tissue>
    </source>
</reference>
<evidence type="ECO:0000313" key="2">
    <source>
        <dbReference type="EMBL" id="KAJ8888934.1"/>
    </source>
</evidence>
<comment type="caution">
    <text evidence="2">The sequence shown here is derived from an EMBL/GenBank/DDBJ whole genome shotgun (WGS) entry which is preliminary data.</text>
</comment>
<accession>A0ABQ9HX30</accession>
<organism evidence="2 3">
    <name type="scientific">Dryococelus australis</name>
    <dbReference type="NCBI Taxonomy" id="614101"/>
    <lineage>
        <taxon>Eukaryota</taxon>
        <taxon>Metazoa</taxon>
        <taxon>Ecdysozoa</taxon>
        <taxon>Arthropoda</taxon>
        <taxon>Hexapoda</taxon>
        <taxon>Insecta</taxon>
        <taxon>Pterygota</taxon>
        <taxon>Neoptera</taxon>
        <taxon>Polyneoptera</taxon>
        <taxon>Phasmatodea</taxon>
        <taxon>Verophasmatodea</taxon>
        <taxon>Anareolatae</taxon>
        <taxon>Phasmatidae</taxon>
        <taxon>Eurycanthinae</taxon>
        <taxon>Dryococelus</taxon>
    </lineage>
</organism>
<protein>
    <recommendedName>
        <fullName evidence="1">PiggyBac transposable element-derived protein domain-containing protein</fullName>
    </recommendedName>
</protein>
<dbReference type="PANTHER" id="PTHR47272">
    <property type="entry name" value="DDE_TNP_1_7 DOMAIN-CONTAINING PROTEIN"/>
    <property type="match status" value="1"/>
</dbReference>
<proteinExistence type="predicted"/>
<evidence type="ECO:0000259" key="1">
    <source>
        <dbReference type="Pfam" id="PF13843"/>
    </source>
</evidence>
<dbReference type="Proteomes" id="UP001159363">
    <property type="component" value="Chromosome 3"/>
</dbReference>
<dbReference type="EMBL" id="JARBHB010000003">
    <property type="protein sequence ID" value="KAJ8888934.1"/>
    <property type="molecule type" value="Genomic_DNA"/>
</dbReference>
<evidence type="ECO:0000313" key="3">
    <source>
        <dbReference type="Proteomes" id="UP001159363"/>
    </source>
</evidence>
<dbReference type="InterPro" id="IPR029526">
    <property type="entry name" value="PGBD"/>
</dbReference>
<dbReference type="PANTHER" id="PTHR47272:SF1">
    <property type="entry name" value="PIGGYBAC TRANSPOSABLE ELEMENT-DERIVED PROTEIN 3-LIKE"/>
    <property type="match status" value="1"/>
</dbReference>
<name>A0ABQ9HX30_9NEOP</name>
<keyword evidence="3" id="KW-1185">Reference proteome</keyword>
<gene>
    <name evidence="2" type="ORF">PR048_008428</name>
</gene>